<feature type="region of interest" description="Disordered" evidence="2">
    <location>
        <begin position="494"/>
        <end position="515"/>
    </location>
</feature>
<organism evidence="3 5">
    <name type="scientific">Phytophthora infestans</name>
    <name type="common">Potato late blight agent</name>
    <name type="synonym">Botrytis infestans</name>
    <dbReference type="NCBI Taxonomy" id="4787"/>
    <lineage>
        <taxon>Eukaryota</taxon>
        <taxon>Sar</taxon>
        <taxon>Stramenopiles</taxon>
        <taxon>Oomycota</taxon>
        <taxon>Peronosporomycetes</taxon>
        <taxon>Peronosporales</taxon>
        <taxon>Peronosporaceae</taxon>
        <taxon>Phytophthora</taxon>
    </lineage>
</organism>
<evidence type="ECO:0000313" key="4">
    <source>
        <dbReference type="EMBL" id="KAF4131881.1"/>
    </source>
</evidence>
<feature type="compositionally biased region" description="Polar residues" evidence="2">
    <location>
        <begin position="427"/>
        <end position="437"/>
    </location>
</feature>
<feature type="coiled-coil region" evidence="1">
    <location>
        <begin position="602"/>
        <end position="822"/>
    </location>
</feature>
<evidence type="ECO:0000256" key="1">
    <source>
        <dbReference type="SAM" id="Coils"/>
    </source>
</evidence>
<accession>A0A833TA27</accession>
<name>A0A833TA27_PHYIN</name>
<keyword evidence="5" id="KW-1185">Reference proteome</keyword>
<feature type="compositionally biased region" description="Basic and acidic residues" evidence="2">
    <location>
        <begin position="293"/>
        <end position="307"/>
    </location>
</feature>
<sequence length="920" mass="102079">MAEGALLHSCAVYLYVYDDVSGSYTQQTDAAVGCALLAGEHAAQSGSDAFSLLLYDTKKTPLLQLPVTPSARFVPQKDNYVNFYERQTQRNFAMRFKDATTSEAFMSAVSYTKAQVLVHYSKSYDRTKPAVLVDQLSIGKENAAPLNLGDVAGVTVKKWQGTIEQRESFFSSNPLDIKQQPTTEASGEVKRIKLQEGSSDMDPFTRILATEALIGMQKMGKRLVAVTFPETNTWVIAEMELVKVKKNTTSGAVEQNVDTAEDQEQDHDELVKRMASLSRMGSQSSGLIASVKTKLDSRSSMEPHSEIDTSLTRASSIGQQSGDPPAGYVPVLLAGLQLPGERPGSLRNLHNEMQAQIQQEAASPSHATSLAAKVIEPLKHSIESRAKAESGTNVSSDMERLMKEQSDLARLREQLEESKRKLESEDTSSIEPSHSSNGVGGKSSRVTELKEKPASFTPSSFALMGPSAPPNGASSYGASTSRWSPPKLDMVSSFSSSFVPSSQPPPAPSAFSSSLTPYTAPSYPSYSSATGTSGSNSSPDVENGIIRLQRSSTSIETTLHELQSKMDRLLNSQHSLKSTKFVASSSKYSGGSSLSSSSSSSSSMLLKNLEKALAQRDELQATNSRLEEANNELEANVEELQSQHESLQMENRSLLDKLQNGNYLQQEKFRLELRSVQQQLSHTQEQMLVYQEENYQLRAQLAAKDEQLAKEKTKLQEEMHKQLEQLQQQVKDDVRQGSKDAMERTATEKAALEAQVAELTAQKKQWEVERETMNNRLSHAQNQQVQLQDETVKSQAAQNSRVQELVARVQQLEGDSKMLKQQAEGFHSEARHFEELLALKEHEMTQLQSAKNDQEYAALSELFKEFMNDIYFHFQDAFDEDTEFTGKEIVMAIRKILKQNTMDILAKLEEFYQQQALQRQ</sequence>
<feature type="compositionally biased region" description="Polar residues" evidence="2">
    <location>
        <begin position="308"/>
        <end position="322"/>
    </location>
</feature>
<keyword evidence="1" id="KW-0175">Coiled coil</keyword>
<evidence type="ECO:0000313" key="5">
    <source>
        <dbReference type="Proteomes" id="UP000602510"/>
    </source>
</evidence>
<comment type="caution">
    <text evidence="3">The sequence shown here is derived from an EMBL/GenBank/DDBJ whole genome shotgun (WGS) entry which is preliminary data.</text>
</comment>
<dbReference type="EMBL" id="WSZM01000037">
    <property type="protein sequence ID" value="KAF4045938.1"/>
    <property type="molecule type" value="Genomic_DNA"/>
</dbReference>
<feature type="compositionally biased region" description="Polar residues" evidence="2">
    <location>
        <begin position="472"/>
        <end position="481"/>
    </location>
</feature>
<evidence type="ECO:0000256" key="2">
    <source>
        <dbReference type="SAM" id="MobiDB-lite"/>
    </source>
</evidence>
<dbReference type="Proteomes" id="UP000602510">
    <property type="component" value="Unassembled WGS sequence"/>
</dbReference>
<dbReference type="Proteomes" id="UP000704712">
    <property type="component" value="Unassembled WGS sequence"/>
</dbReference>
<dbReference type="PANTHER" id="PTHR44927">
    <property type="entry name" value="FK506-BINDING PROTEIN 15"/>
    <property type="match status" value="1"/>
</dbReference>
<dbReference type="PANTHER" id="PTHR44927:SF1">
    <property type="entry name" value="FK506-BINDING PROTEIN 15"/>
    <property type="match status" value="1"/>
</dbReference>
<proteinExistence type="predicted"/>
<feature type="region of interest" description="Disordered" evidence="2">
    <location>
        <begin position="293"/>
        <end position="328"/>
    </location>
</feature>
<reference evidence="3" key="1">
    <citation type="submission" date="2020-04" db="EMBL/GenBank/DDBJ databases">
        <title>Hybrid Assembly of Korean Phytophthora infestans isolates.</title>
        <authorList>
            <person name="Prokchorchik M."/>
            <person name="Lee Y."/>
            <person name="Seo J."/>
            <person name="Cho J.-H."/>
            <person name="Park Y.-E."/>
            <person name="Jang D.-C."/>
            <person name="Im J.-S."/>
            <person name="Choi J.-G."/>
            <person name="Park H.-J."/>
            <person name="Lee G.-B."/>
            <person name="Lee Y.-G."/>
            <person name="Hong S.-Y."/>
            <person name="Cho K."/>
            <person name="Sohn K.H."/>
        </authorList>
    </citation>
    <scope>NUCLEOTIDE SEQUENCE</scope>
    <source>
        <strain evidence="3">KR_1_A1</strain>
        <strain evidence="4">KR_2_A2</strain>
    </source>
</reference>
<protein>
    <submittedName>
        <fullName evidence="3">Uncharacterized protein</fullName>
    </submittedName>
</protein>
<feature type="region of interest" description="Disordered" evidence="2">
    <location>
        <begin position="416"/>
        <end position="481"/>
    </location>
</feature>
<dbReference type="EMBL" id="JAACNO010002657">
    <property type="protein sequence ID" value="KAF4131881.1"/>
    <property type="molecule type" value="Genomic_DNA"/>
</dbReference>
<dbReference type="AlphaFoldDB" id="A0A833TA27"/>
<evidence type="ECO:0000313" key="3">
    <source>
        <dbReference type="EMBL" id="KAF4045938.1"/>
    </source>
</evidence>
<gene>
    <name evidence="3" type="ORF">GN244_ATG01604</name>
    <name evidence="4" type="ORF">GN958_ATG18914</name>
</gene>